<protein>
    <submittedName>
        <fullName evidence="2">Uncharacterized protein</fullName>
    </submittedName>
</protein>
<sequence>MIWKLREAGNSSAMSVRDRCMAMKHILAEHKARNVATSQEHEDDPEFDSPASGESAMLTNQILMRLEREPDSDEIEEMEEEVEEYAVTDPLPSSNSLQVEKTTESTPTDGSVHADMDTGNSLSSSSSMVRDFFYFKEKLAMSSVRVSVSFVLRLHPAVNLAKLYSAVAFAEAAAPVVSGGF</sequence>
<evidence type="ECO:0000256" key="1">
    <source>
        <dbReference type="SAM" id="MobiDB-lite"/>
    </source>
</evidence>
<feature type="compositionally biased region" description="Polar residues" evidence="1">
    <location>
        <begin position="91"/>
        <end position="109"/>
    </location>
</feature>
<dbReference type="EMBL" id="CALNXK010000062">
    <property type="protein sequence ID" value="CAH3139119.1"/>
    <property type="molecule type" value="Genomic_DNA"/>
</dbReference>
<name>A0ABN8PAE2_9CNID</name>
<evidence type="ECO:0000313" key="3">
    <source>
        <dbReference type="Proteomes" id="UP001159405"/>
    </source>
</evidence>
<feature type="region of interest" description="Disordered" evidence="1">
    <location>
        <begin position="71"/>
        <end position="121"/>
    </location>
</feature>
<feature type="compositionally biased region" description="Acidic residues" evidence="1">
    <location>
        <begin position="71"/>
        <end position="86"/>
    </location>
</feature>
<evidence type="ECO:0000313" key="2">
    <source>
        <dbReference type="EMBL" id="CAH3139119.1"/>
    </source>
</evidence>
<feature type="region of interest" description="Disordered" evidence="1">
    <location>
        <begin position="33"/>
        <end position="55"/>
    </location>
</feature>
<keyword evidence="3" id="KW-1185">Reference proteome</keyword>
<reference evidence="2 3" key="1">
    <citation type="submission" date="2022-05" db="EMBL/GenBank/DDBJ databases">
        <authorList>
            <consortium name="Genoscope - CEA"/>
            <person name="William W."/>
        </authorList>
    </citation>
    <scope>NUCLEOTIDE SEQUENCE [LARGE SCALE GENOMIC DNA]</scope>
</reference>
<dbReference type="Proteomes" id="UP001159405">
    <property type="component" value="Unassembled WGS sequence"/>
</dbReference>
<gene>
    <name evidence="2" type="ORF">PLOB_00040432</name>
</gene>
<proteinExistence type="predicted"/>
<comment type="caution">
    <text evidence="2">The sequence shown here is derived from an EMBL/GenBank/DDBJ whole genome shotgun (WGS) entry which is preliminary data.</text>
</comment>
<organism evidence="2 3">
    <name type="scientific">Porites lobata</name>
    <dbReference type="NCBI Taxonomy" id="104759"/>
    <lineage>
        <taxon>Eukaryota</taxon>
        <taxon>Metazoa</taxon>
        <taxon>Cnidaria</taxon>
        <taxon>Anthozoa</taxon>
        <taxon>Hexacorallia</taxon>
        <taxon>Scleractinia</taxon>
        <taxon>Fungiina</taxon>
        <taxon>Poritidae</taxon>
        <taxon>Porites</taxon>
    </lineage>
</organism>
<accession>A0ABN8PAE2</accession>